<dbReference type="GO" id="GO:0003676">
    <property type="term" value="F:nucleic acid binding"/>
    <property type="evidence" value="ECO:0007669"/>
    <property type="project" value="InterPro"/>
</dbReference>
<feature type="compositionally biased region" description="Basic and acidic residues" evidence="1">
    <location>
        <begin position="743"/>
        <end position="754"/>
    </location>
</feature>
<dbReference type="InterPro" id="IPR003165">
    <property type="entry name" value="Piwi"/>
</dbReference>
<feature type="compositionally biased region" description="Low complexity" evidence="1">
    <location>
        <begin position="731"/>
        <end position="742"/>
    </location>
</feature>
<dbReference type="GeneID" id="54355991"/>
<dbReference type="OrthoDB" id="10252740at2759"/>
<keyword evidence="4" id="KW-1185">Reference proteome</keyword>
<evidence type="ECO:0000256" key="1">
    <source>
        <dbReference type="SAM" id="MobiDB-lite"/>
    </source>
</evidence>
<dbReference type="EMBL" id="ML978997">
    <property type="protein sequence ID" value="KAF1924091.1"/>
    <property type="molecule type" value="Genomic_DNA"/>
</dbReference>
<dbReference type="RefSeq" id="XP_033444344.1">
    <property type="nucleotide sequence ID" value="XM_033598324.1"/>
</dbReference>
<dbReference type="SUPFAM" id="SSF101690">
    <property type="entry name" value="PAZ domain"/>
    <property type="match status" value="1"/>
</dbReference>
<feature type="compositionally biased region" description="Basic and acidic residues" evidence="1">
    <location>
        <begin position="718"/>
        <end position="729"/>
    </location>
</feature>
<organism evidence="3 4">
    <name type="scientific">Didymella exigua CBS 183.55</name>
    <dbReference type="NCBI Taxonomy" id="1150837"/>
    <lineage>
        <taxon>Eukaryota</taxon>
        <taxon>Fungi</taxon>
        <taxon>Dikarya</taxon>
        <taxon>Ascomycota</taxon>
        <taxon>Pezizomycotina</taxon>
        <taxon>Dothideomycetes</taxon>
        <taxon>Pleosporomycetidae</taxon>
        <taxon>Pleosporales</taxon>
        <taxon>Pleosporineae</taxon>
        <taxon>Didymellaceae</taxon>
        <taxon>Didymella</taxon>
    </lineage>
</organism>
<feature type="region of interest" description="Disordered" evidence="1">
    <location>
        <begin position="693"/>
        <end position="754"/>
    </location>
</feature>
<protein>
    <recommendedName>
        <fullName evidence="2">Piwi domain-containing protein</fullName>
    </recommendedName>
</protein>
<sequence length="754" mass="83052">MSGQAGNPPQGGDALAQGIGALTIDSSTTSTTAAPTTGQHAAAPVPSVALINDPEIDSREMNDYISAPAASNYANGSAVNVNLASQKLQSLTGQLKYSITDFSETETRAGKRRLMRTAIQSVSFLRDNEASFATDDVNTIISWIRLHDKITTTQVQGGAATSQGAEWPLVDITDKDVTHHLRFGYLREVDTSELLAFIKTEHPASSSFSPTPTENALNIVLRKCISSNNTLHLNGNKFYLKDAWVAIGGNSLQSLRGLTCAVKPAMGNLLLNVAPTTSAFWRPLYVSEVLAKGLAPFRNDENALRGLRVYVTYDRGQNSKSQNSDINKHHSRIKPIRGFGRPCNQQRFKYQGYDKKGKSLPIVDMTVSAYQQTESQKIYGKTIPDSIAGLFHKQSITLPLEMRARIAEGLQRFTMNAQGQLTACLTITFNRETIQLPAVELPSPLIQYALKKPGGALANIPVQANTGRWNLVNDRFIRGSSQRLAWKLFVAPNVENKRATTECERQAPSVTPSIKGNPCISPIYMKKTLREAIQNLLDEQTKRPNIVVLLLDRKCQDTYLSFKFLTDKVFVLYSICAAAETFNKQQDVRQYMTNIAMKANLKQAGINHITTGISTILRDTLVLGADITHPGAGALQAQRHQGHSTALSLLHPPQRHGHKLLRSAKTDSPAVPHLYARHRGRLVRRSRILRRPTLRARPRLPPGLVQPKQVLAQSIQHGESKSRDGHRGPEAAGQQQQASVGAQHEENHPRDSRR</sequence>
<dbReference type="Gene3D" id="3.40.50.2300">
    <property type="match status" value="1"/>
</dbReference>
<dbReference type="SUPFAM" id="SSF53098">
    <property type="entry name" value="Ribonuclease H-like"/>
    <property type="match status" value="1"/>
</dbReference>
<dbReference type="InterPro" id="IPR036085">
    <property type="entry name" value="PAZ_dom_sf"/>
</dbReference>
<gene>
    <name evidence="3" type="ORF">M421DRAFT_95648</name>
</gene>
<proteinExistence type="predicted"/>
<dbReference type="PROSITE" id="PS50822">
    <property type="entry name" value="PIWI"/>
    <property type="match status" value="1"/>
</dbReference>
<dbReference type="InterPro" id="IPR012337">
    <property type="entry name" value="RNaseH-like_sf"/>
</dbReference>
<dbReference type="InterPro" id="IPR014811">
    <property type="entry name" value="ArgoL1"/>
</dbReference>
<dbReference type="Pfam" id="PF02171">
    <property type="entry name" value="Piwi"/>
    <property type="match status" value="1"/>
</dbReference>
<evidence type="ECO:0000259" key="2">
    <source>
        <dbReference type="PROSITE" id="PS50822"/>
    </source>
</evidence>
<dbReference type="Proteomes" id="UP000800082">
    <property type="component" value="Unassembled WGS sequence"/>
</dbReference>
<accession>A0A6A5R7D8</accession>
<feature type="domain" description="Piwi" evidence="2">
    <location>
        <begin position="546"/>
        <end position="630"/>
    </location>
</feature>
<dbReference type="Pfam" id="PF08699">
    <property type="entry name" value="ArgoL1"/>
    <property type="match status" value="1"/>
</dbReference>
<reference evidence="3" key="1">
    <citation type="journal article" date="2020" name="Stud. Mycol.">
        <title>101 Dothideomycetes genomes: a test case for predicting lifestyles and emergence of pathogens.</title>
        <authorList>
            <person name="Haridas S."/>
            <person name="Albert R."/>
            <person name="Binder M."/>
            <person name="Bloem J."/>
            <person name="Labutti K."/>
            <person name="Salamov A."/>
            <person name="Andreopoulos B."/>
            <person name="Baker S."/>
            <person name="Barry K."/>
            <person name="Bills G."/>
            <person name="Bluhm B."/>
            <person name="Cannon C."/>
            <person name="Castanera R."/>
            <person name="Culley D."/>
            <person name="Daum C."/>
            <person name="Ezra D."/>
            <person name="Gonzalez J."/>
            <person name="Henrissat B."/>
            <person name="Kuo A."/>
            <person name="Liang C."/>
            <person name="Lipzen A."/>
            <person name="Lutzoni F."/>
            <person name="Magnuson J."/>
            <person name="Mondo S."/>
            <person name="Nolan M."/>
            <person name="Ohm R."/>
            <person name="Pangilinan J."/>
            <person name="Park H.-J."/>
            <person name="Ramirez L."/>
            <person name="Alfaro M."/>
            <person name="Sun H."/>
            <person name="Tritt A."/>
            <person name="Yoshinaga Y."/>
            <person name="Zwiers L.-H."/>
            <person name="Turgeon B."/>
            <person name="Goodwin S."/>
            <person name="Spatafora J."/>
            <person name="Crous P."/>
            <person name="Grigoriev I."/>
        </authorList>
    </citation>
    <scope>NUCLEOTIDE SEQUENCE</scope>
    <source>
        <strain evidence="3">CBS 183.55</strain>
    </source>
</reference>
<evidence type="ECO:0000313" key="3">
    <source>
        <dbReference type="EMBL" id="KAF1924091.1"/>
    </source>
</evidence>
<dbReference type="AlphaFoldDB" id="A0A6A5R7D8"/>
<evidence type="ECO:0000313" key="4">
    <source>
        <dbReference type="Proteomes" id="UP000800082"/>
    </source>
</evidence>
<name>A0A6A5R7D8_9PLEO</name>
<dbReference type="PANTHER" id="PTHR22891">
    <property type="entry name" value="EUKARYOTIC TRANSLATION INITIATION FACTOR 2C"/>
    <property type="match status" value="1"/>
</dbReference>